<gene>
    <name evidence="1" type="ORF">ACFQMG_04360</name>
</gene>
<proteinExistence type="predicted"/>
<dbReference type="Proteomes" id="UP001596435">
    <property type="component" value="Unassembled WGS sequence"/>
</dbReference>
<reference evidence="2" key="1">
    <citation type="journal article" date="2019" name="Int. J. Syst. Evol. Microbiol.">
        <title>The Global Catalogue of Microorganisms (GCM) 10K type strain sequencing project: providing services to taxonomists for standard genome sequencing and annotation.</title>
        <authorList>
            <consortium name="The Broad Institute Genomics Platform"/>
            <consortium name="The Broad Institute Genome Sequencing Center for Infectious Disease"/>
            <person name="Wu L."/>
            <person name="Ma J."/>
        </authorList>
    </citation>
    <scope>NUCLEOTIDE SEQUENCE [LARGE SCALE GENOMIC DNA]</scope>
    <source>
        <strain evidence="2">CGMCC 1.12859</strain>
    </source>
</reference>
<sequence>MSTAPAAPRRRRTAVLRRLAGGLGRSGARTASDPVDPLLGPQEQAAALLAVLDAAVAEQPAADRAIAACGEPGPAPAALAEELGRLAVRYGRYAGWLQALPAGGELAGVRELAVRLVAYHQWMLHQSANLAFAPRPAPRAEDARHGLSGLGAPADRLRALRDSLTAGRPA</sequence>
<comment type="caution">
    <text evidence="1">The sequence shown here is derived from an EMBL/GenBank/DDBJ whole genome shotgun (WGS) entry which is preliminary data.</text>
</comment>
<dbReference type="RefSeq" id="WP_345706917.1">
    <property type="nucleotide sequence ID" value="NZ_BAABKV010000001.1"/>
</dbReference>
<evidence type="ECO:0008006" key="3">
    <source>
        <dbReference type="Google" id="ProtNLM"/>
    </source>
</evidence>
<evidence type="ECO:0000313" key="1">
    <source>
        <dbReference type="EMBL" id="MFC7178794.1"/>
    </source>
</evidence>
<name>A0ABW2FNF3_9ACTN</name>
<dbReference type="EMBL" id="JBHTAJ010000006">
    <property type="protein sequence ID" value="MFC7178794.1"/>
    <property type="molecule type" value="Genomic_DNA"/>
</dbReference>
<keyword evidence="2" id="KW-1185">Reference proteome</keyword>
<evidence type="ECO:0000313" key="2">
    <source>
        <dbReference type="Proteomes" id="UP001596435"/>
    </source>
</evidence>
<organism evidence="1 2">
    <name type="scientific">Kitasatospora paranensis</name>
    <dbReference type="NCBI Taxonomy" id="258053"/>
    <lineage>
        <taxon>Bacteria</taxon>
        <taxon>Bacillati</taxon>
        <taxon>Actinomycetota</taxon>
        <taxon>Actinomycetes</taxon>
        <taxon>Kitasatosporales</taxon>
        <taxon>Streptomycetaceae</taxon>
        <taxon>Kitasatospora</taxon>
    </lineage>
</organism>
<protein>
    <recommendedName>
        <fullName evidence="3">Hemerythrin-like domain-containing protein</fullName>
    </recommendedName>
</protein>
<accession>A0ABW2FNF3</accession>